<name>G8TNU0_NIAKG</name>
<dbReference type="KEGG" id="nko:Niako_5794"/>
<accession>G8TNU0</accession>
<evidence type="ECO:0000256" key="1">
    <source>
        <dbReference type="SAM" id="Phobius"/>
    </source>
</evidence>
<dbReference type="EMBL" id="CP003178">
    <property type="protein sequence ID" value="AEW02025.1"/>
    <property type="molecule type" value="Genomic_DNA"/>
</dbReference>
<dbReference type="AlphaFoldDB" id="G8TNU0"/>
<feature type="transmembrane region" description="Helical" evidence="1">
    <location>
        <begin position="20"/>
        <end position="39"/>
    </location>
</feature>
<proteinExistence type="predicted"/>
<gene>
    <name evidence="2" type="ordered locus">Niako_5794</name>
</gene>
<organism evidence="2 3">
    <name type="scientific">Niastella koreensis (strain DSM 17620 / KACC 11465 / NBRC 106392 / GR20-10)</name>
    <dbReference type="NCBI Taxonomy" id="700598"/>
    <lineage>
        <taxon>Bacteria</taxon>
        <taxon>Pseudomonadati</taxon>
        <taxon>Bacteroidota</taxon>
        <taxon>Chitinophagia</taxon>
        <taxon>Chitinophagales</taxon>
        <taxon>Chitinophagaceae</taxon>
        <taxon>Niastella</taxon>
    </lineage>
</organism>
<sequence>MDATFYKEDKTSGSSSYADFFLIFFYACAWLFYDAFFFYHKAYYTNEFKIK</sequence>
<evidence type="ECO:0000313" key="2">
    <source>
        <dbReference type="EMBL" id="AEW02025.1"/>
    </source>
</evidence>
<keyword evidence="1" id="KW-0472">Membrane</keyword>
<keyword evidence="1" id="KW-1133">Transmembrane helix</keyword>
<evidence type="ECO:0000313" key="3">
    <source>
        <dbReference type="Proteomes" id="UP000005438"/>
    </source>
</evidence>
<keyword evidence="1" id="KW-0812">Transmembrane</keyword>
<dbReference type="HOGENOM" id="CLU_3101380_0_0_10"/>
<dbReference type="Proteomes" id="UP000005438">
    <property type="component" value="Chromosome"/>
</dbReference>
<protein>
    <submittedName>
        <fullName evidence="2">Uncharacterized protein</fullName>
    </submittedName>
</protein>
<reference evidence="2 3" key="1">
    <citation type="submission" date="2011-12" db="EMBL/GenBank/DDBJ databases">
        <title>The complete genome of Niastella koreensis GR20-10.</title>
        <authorList>
            <consortium name="US DOE Joint Genome Institute (JGI-PGF)"/>
            <person name="Lucas S."/>
            <person name="Han J."/>
            <person name="Lapidus A."/>
            <person name="Bruce D."/>
            <person name="Goodwin L."/>
            <person name="Pitluck S."/>
            <person name="Peters L."/>
            <person name="Kyrpides N."/>
            <person name="Mavromatis K."/>
            <person name="Ivanova N."/>
            <person name="Mikhailova N."/>
            <person name="Davenport K."/>
            <person name="Saunders E."/>
            <person name="Detter J.C."/>
            <person name="Tapia R."/>
            <person name="Han C."/>
            <person name="Land M."/>
            <person name="Hauser L."/>
            <person name="Markowitz V."/>
            <person name="Cheng J.-F."/>
            <person name="Hugenholtz P."/>
            <person name="Woyke T."/>
            <person name="Wu D."/>
            <person name="Tindall B."/>
            <person name="Pomrenke H."/>
            <person name="Brambilla E."/>
            <person name="Klenk H.-P."/>
            <person name="Eisen J.A."/>
        </authorList>
    </citation>
    <scope>NUCLEOTIDE SEQUENCE [LARGE SCALE GENOMIC DNA]</scope>
    <source>
        <strain evidence="3">DSM 17620 / KACC 11465 / NBRC 106392 / GR20-10</strain>
    </source>
</reference>